<feature type="compositionally biased region" description="Polar residues" evidence="1">
    <location>
        <begin position="2353"/>
        <end position="2365"/>
    </location>
</feature>
<feature type="compositionally biased region" description="Acidic residues" evidence="1">
    <location>
        <begin position="2488"/>
        <end position="2502"/>
    </location>
</feature>
<feature type="region of interest" description="Disordered" evidence="1">
    <location>
        <begin position="1189"/>
        <end position="2239"/>
    </location>
</feature>
<dbReference type="EMBL" id="LNIX01000001">
    <property type="protein sequence ID" value="OXA64422.1"/>
    <property type="molecule type" value="Genomic_DNA"/>
</dbReference>
<sequence length="4507" mass="489091">FDLYFLGLRSWDLNSTHVDLSCELLNLGNAAPESDEARNGEKLVQWASENLVVEVLIHCQVNTLLQCMKNLLSSFTRHRHIIHAGYTFQGSGSWILQDGTFSFADFVELWDEPEVHRILAAYRGDISLSLHCAEENGWTDEQLRRESFTKLCQVSTNPGEIITGHSSGIISFVDYISKMVQPASLKEILKSSEIVGNIRFSHPTLYIFPGGNGDAALFGVNGFNMLIDGGFSRHACFWDFTRHLDRLDAVLLTRVNNNSMAGLDSLMDRKRINQVYPQIGHFFGNVMERKRPQAEGVGDKDSSKSSSSGDLLVSLTETGARILDNLKNINLRPQHCFREHAIDPVNLYHKVGHGKLDMYVLNPAKDSREVKEFLSKWNTDCKSFVQARMSVKVEGKESNYPVLNLVSICALLVWQPDNPKEPITRILFPGSTPQQKIFEALGKLKHLEFLKYPICSAKTIAASHKSRAKSERIVSEARAHLRSGETPSDSVKVSRAPSESRVTSSTSTRYSSSLYSGVRSKVTSSQRSDSSTTIQTAEEKDKEKELKGRERSREKKKITTSSTTKDVKDNKVIEEIKKSSSTTTASSKSRTDSGIKSNTTRSRSKSKSKVATKPKVDSGVAKKISPSDVTSPPSTALSGTVTPKEPSSNIKKSGSTNKYGTTNTGRALVSKSSTTVSAPAPATATPPKSAKDATNRKVIEHKGSSSSTTNTVSQRKSVLDKSKESTAKSTVTTSSKPPPAPKAAKSSSTAQRPTTAAASRKPGPMPSSGNANAMPVKRPGTAATKAAAAAATSAAVLGVAAAVAVTTSGGDTEEEVANEEVIGQQEGEEHDKLTVDADDTMDKDSIEEELILKPHTNGVLGLSSSVPVTESSSEFSSLEHVIDYDVEAEAVSERNGHSQSSLPETEVSEVSGSEDVETVESKTDRVAVGPESETHTITEPGGHDGDQDAGYDEEDEYLIVEKEESTGGEEIGGGGKIGNESYYEEKEVLEEKEVAKGESEGEILEEESSIPEVERARKSVDLTEQSHIDHDTHTEEIVKTGSTSEMKDQELPSSLQDDTALDSNEILSNQQETKPQDLGGAEEDDKCPESPCPSPDNKDRLLETPNFENEEGPVSPAPSPDKEKTTEEVQQEEQQRFPPSSFSDLEKEVQDQINNANSVEEISQDITTFEKIMGEATLSKLEEKVESRALTAAASTAPEDDDEVKKEEGEITSVEEFQNKDVTLEKKSDPEKVVETKLDSHEKEEEELEKTGSSSTVTGTESLSVPEEKIVSLSPNEEEKANMCDDKHSEKFTEEEKQTETQNLPLDNSEANQEVDLPAPKDDSMPGDDIKYATTSNADVDNDSAEPKDAAKNDDQSEAQDQGEDRKSISSAENDQKILEDKEKVCVVDTEVEDVDKQSINVDTRDEDKHSVSSLSPARSVEDVVKRDSQDITDSGMLKPNIEKEDDNKHSANIDVKRQSVGSISSAKSEKITTDDDDKHSVKSESSDKHNVDVDKLSVGSVSPARSIEEVCVSELSKPVDSTPQSLLPLDEDDKHSVKSNASSHHEDKHGLASVSPAKSTEEVCTSELSKPVDSTPPSLPLEEDDKHSVKSNSGSHHDDKQSVGSVSPAKSTEEICVSEVSKPVDSMARSLHLEEDDKHSVGSVSPAKSTEEVCVSELSKPVDSTPQSLLLLDDDDKHSVKSNASSHHEDKHDVASVSPAKSNEDLKLLSKPLEDDDKHSLGSVSPAKSIEEVCATELSKPVDSVPQTLLPLEEDDKNSVKSNAGSHQDDKHSVGSVSPAKSTEEIFASELSKPVESMAHSLHLEEDDKHSIKSNASSHHDDKHSVGSVSPAKSTEEVCVSEVSKPVDSMPPSVPLEEDDKHSVKSNASSHHEDKHDVGSVSPAKSIEEVCATELSKPADSMAHSQHLEEDDKHSVGSVSPAKSTEQVCASEESKPVYSLPLEEDDKHSVKSNASSHHDDKHSVGSVSPAKSNEDLKLLSKPVDDDDKHSVKSGASSHHDDKHSIASISPAHSLEELKVDLPEKQQEVITEKSKSPVEHEGEETGITTSKPLTDAENKDSGKSELSSTDKHLTDKLSTGSISPAPSQEDLKEQVQEHVHKPPEEEDDDKDHNSMGSPRPEEPQNKEAISDLPERKLSIASNNEQTDDDKHSIKSSKEEKDRDDDKSSSPSRVVEPESAQLNLAQTDKPDTLQSLQSSKAEPEEGKADLDKSPSKLLTESEQPSEEGRPSSTEMEFDTEILPSEALALVQLGEKLITESRKDEVASLIANSSSSCERAPADDKAVGSTSECNKSEIKDKQQIDSVHPVEEKAQEEGEIACDLLSSSPSIPQQEKTVKSGEAKELITDIPVQEKSPQIEENLQTPSQEKEDANAQETDEPKTEDIIKVPAKSEEQQRVVETPQEKDKSPSAQQQQQRSEQLSLVETDNDAIFSPGDSIRTEELDMALEEHRRRLSQANSQGIDIIMGNMSEDKVDIETSRESQFGSVNEEPDVDDKDWGDEEEQPKLHFNKDDGDGVLGAADDEAQTPILVQQVFKESSLEQHEENNKTSENKEQDSANKQRPVITPSAIPSKFPRESKEVIRTPDEVADLPVHEEVDPGSYKEDQAGETNKVKDGFPSSSSKAFQPDELMTSSAPNTHNMTTATFTTTSITTTHTTKDEESPAPEMDSTPGGVFGSCESDAGKLEFHEKSRDFNQVDQQLPEEQKVEGSAMSMSIVEKIDAAVSPVLESLLTKSVEKSLELNQQQPELARVEDEDKNSTTATATTTTLSTTTAKEKDESGDTLVKGEENEGTIQRDEDQEVQATAKHGSKPITGEEKVGHGAENSDDDDGDDDVQNLEGEQKQLQGAPPPQLSIVMKSTTSVVITPSTPPVFPTTASEQTDSFNYGDGQAEIGQRDESPIISSEDKPGSSDNDNEDNRLSKEEMITVKESVTMTTSSPASHKLFPEEKSDESSTSSALTAIVAPGKSDEAPPVPAIAEHEEPKKLFFLPRDEDDDEDDEEQNDNENLPADQEPDDDHHEGLRGVETEFITPAAVGHSGDVDTIADSFQDVVETKSVSKNTDLHISPQFPSDDKINKISHETVSELDVITTRTPSPPANEDQQNAESGKDKSPLKSDPLITTTSQPETGNTAVLLSEKQHHPECYLDLQHLGECQFHSEEEGLASSQKASIYGSQSETKSPQASSPTRAEETKQVIKQDKEEGEKEERSIPISITSSLLETAQSAVSSAFQTATEALDVAHSTLDEVEKCAVDMADNLLKDEEEIIAEKHFSGSLEQCPKSSCVAGVEDEICNAMKGGLSKKIEGHADEKDENEPGVVEELCVKSVAPKPIVPDHFFVEDSDDAPRVEEGVHLVIRKEVKSEDKTVVELSVRKLDNIDDDDLVAELEGQMVDVEEKNSPQQTPIVPDQASPTPGVEGEKALATGPEHIKSPFLEESESLVDSSSQKHSSSTMQIVEEEQKTVKKRKQLSDYIGTIKEAKAVFENLLKIAKSGATLSSAVDECKENAQEAIRRHLEAAEEVYRPAKKEPEDINVADSPEPEMGITVYESLEQMAKAGVELFSGLVEKVEKEIEEKAKHEGEDEKDNPPENEDGEQDGDGQRRSSAELAVTAALQHLHETFKTMQTLGSSPKRSSSSAARRIRCHHHDHDHHHCSHSQELQQQEDELSSTTTSSAIFSTNSGASPHLSVSGRGGDESTTLKSPDDGSEGETMRESMSLTESGVVSQSDADENISKSHHTVEQVGQEGQKKSDEDSPKSKSEEAATVVMSSSFISGSNFEQEIEKVERFDESSESKKEEVITDSGNNFSKSESTSKSGQIESSEFAKKMSITEEGTKVVVLESKSSSSFQEEKKEEEKACLQQIESSHSATGISSDAAISEFISRKISSSTESGSILTQQSESIKFSEEELKKKVETESSSSHAISSSFKVVDEAEQCLSRYEDSSAQMYKDEFGDGSFRRFSSVDHSSPGGKTSKTGEPDRVGGSTDQATNKLLRSASEAQGSGYCGDNFEFTQDNAGVSCAKKGEYEHESSNAFSDVGYESHIETTEVKDGDGSYSTTTVTRTENPKDGSTTTTTVTRTIISEDLGGSGLTSKSFQSSDDDRLFSSSGGDKEDLLGDSIASSSLASGLAPGEVPATTTTTTTTIKKIESVPGEEGDSALKIEKVTTTTIQNVSSIESAAELLSSLPSDIGKHVFSSSSHAFPQLQEEYSSGDFTDSQPSSIPTQQAETDEDVHNFDIPTSDKTTSSTTTVVTTTADMDNGNFSSTTTTTTTNANQDNGSVTTQRVVTTTSSYTSDNGNLNNSRVEEIRTASSATSESSTATTAAGSEILKDWGKPYGLPVVYTEGENGAGSAGGGGGGTGTPKKSASSTSKTGTPAKTSSSGAKRTSSRKTSRHSPIYVDLAYVPHHGNSHYCDSEFFRMIRSRYYVFSGLEPSREVFEGLLQGKQQWEDKNLETTIIPTYDTDTLGYWVVDSEKELAEAKIDLAPSASRCTINLQDHETSCAAYRLEF</sequence>
<feature type="compositionally biased region" description="Basic and acidic residues" evidence="1">
    <location>
        <begin position="3780"/>
        <end position="3796"/>
    </location>
</feature>
<feature type="compositionally biased region" description="Basic and acidic residues" evidence="1">
    <location>
        <begin position="2537"/>
        <end position="2558"/>
    </location>
</feature>
<feature type="compositionally biased region" description="Basic and acidic residues" evidence="1">
    <location>
        <begin position="717"/>
        <end position="726"/>
    </location>
</feature>
<evidence type="ECO:0000313" key="4">
    <source>
        <dbReference type="EMBL" id="OXA64422.1"/>
    </source>
</evidence>
<feature type="compositionally biased region" description="Polar residues" evidence="1">
    <location>
        <begin position="2929"/>
        <end position="2939"/>
    </location>
</feature>
<feature type="compositionally biased region" description="Polar residues" evidence="1">
    <location>
        <begin position="521"/>
        <end position="536"/>
    </location>
</feature>
<feature type="compositionally biased region" description="Polar residues" evidence="1">
    <location>
        <begin position="1918"/>
        <end position="1929"/>
    </location>
</feature>
<feature type="compositionally biased region" description="Polar residues" evidence="1">
    <location>
        <begin position="627"/>
        <end position="665"/>
    </location>
</feature>
<feature type="compositionally biased region" description="Low complexity" evidence="1">
    <location>
        <begin position="3438"/>
        <end position="3449"/>
    </location>
</feature>
<dbReference type="InterPro" id="IPR057480">
    <property type="entry name" value="MAP1A/B/S-like_MBL"/>
</dbReference>
<feature type="compositionally biased region" description="Polar residues" evidence="1">
    <location>
        <begin position="704"/>
        <end position="716"/>
    </location>
</feature>
<feature type="region of interest" description="Disordered" evidence="1">
    <location>
        <begin position="3839"/>
        <end position="3868"/>
    </location>
</feature>
<feature type="compositionally biased region" description="Basic and acidic residues" evidence="1">
    <location>
        <begin position="2334"/>
        <end position="2345"/>
    </location>
</feature>
<dbReference type="GO" id="GO:0000226">
    <property type="term" value="P:microtubule cytoskeleton organization"/>
    <property type="evidence" value="ECO:0007669"/>
    <property type="project" value="InterPro"/>
</dbReference>
<feature type="compositionally biased region" description="Basic and acidic residues" evidence="1">
    <location>
        <begin position="983"/>
        <end position="999"/>
    </location>
</feature>
<feature type="compositionally biased region" description="Basic and acidic residues" evidence="1">
    <location>
        <begin position="2054"/>
        <end position="2075"/>
    </location>
</feature>
<dbReference type="GO" id="GO:0016358">
    <property type="term" value="P:dendrite development"/>
    <property type="evidence" value="ECO:0007669"/>
    <property type="project" value="TreeGrafter"/>
</dbReference>
<feature type="compositionally biased region" description="Polar residues" evidence="1">
    <location>
        <begin position="3961"/>
        <end position="3971"/>
    </location>
</feature>
<feature type="compositionally biased region" description="Basic and acidic residues" evidence="1">
    <location>
        <begin position="1803"/>
        <end position="1812"/>
    </location>
</feature>
<feature type="compositionally biased region" description="Basic and acidic residues" evidence="1">
    <location>
        <begin position="1217"/>
        <end position="1243"/>
    </location>
</feature>
<dbReference type="Pfam" id="PF23415">
    <property type="entry name" value="MAPB1_N"/>
    <property type="match status" value="1"/>
</dbReference>
<feature type="compositionally biased region" description="Basic and acidic residues" evidence="1">
    <location>
        <begin position="1907"/>
        <end position="1916"/>
    </location>
</feature>
<feature type="compositionally biased region" description="Low complexity" evidence="1">
    <location>
        <begin position="3665"/>
        <end position="3678"/>
    </location>
</feature>
<feature type="compositionally biased region" description="Polar residues" evidence="1">
    <location>
        <begin position="3711"/>
        <end position="3724"/>
    </location>
</feature>
<feature type="region of interest" description="Disordered" evidence="1">
    <location>
        <begin position="858"/>
        <end position="1156"/>
    </location>
</feature>
<feature type="compositionally biased region" description="Basic and acidic residues" evidence="1">
    <location>
        <begin position="1973"/>
        <end position="1991"/>
    </location>
</feature>
<feature type="compositionally biased region" description="Basic and acidic residues" evidence="1">
    <location>
        <begin position="689"/>
        <end position="703"/>
    </location>
</feature>
<evidence type="ECO:0000259" key="2">
    <source>
        <dbReference type="Pfam" id="PF23415"/>
    </source>
</evidence>
<gene>
    <name evidence="4" type="ORF">Fcan01_03070</name>
</gene>
<feature type="compositionally biased region" description="Low complexity" evidence="1">
    <location>
        <begin position="2168"/>
        <end position="2178"/>
    </location>
</feature>
<dbReference type="OrthoDB" id="5371837at2759"/>
<dbReference type="GO" id="GO:0031114">
    <property type="term" value="P:regulation of microtubule depolymerization"/>
    <property type="evidence" value="ECO:0007669"/>
    <property type="project" value="TreeGrafter"/>
</dbReference>
<feature type="compositionally biased region" description="Low complexity" evidence="1">
    <location>
        <begin position="2758"/>
        <end position="2772"/>
    </location>
</feature>
<feature type="compositionally biased region" description="Basic and acidic residues" evidence="1">
    <location>
        <begin position="2773"/>
        <end position="2796"/>
    </location>
</feature>
<feature type="compositionally biased region" description="Basic and acidic residues" evidence="1">
    <location>
        <begin position="1319"/>
        <end position="1331"/>
    </location>
</feature>
<feature type="region of interest" description="Disordered" evidence="1">
    <location>
        <begin position="3519"/>
        <end position="3538"/>
    </location>
</feature>
<feature type="compositionally biased region" description="Basic and acidic residues" evidence="1">
    <location>
        <begin position="2469"/>
        <end position="2479"/>
    </location>
</feature>
<feature type="compositionally biased region" description="Basic and acidic residues" evidence="1">
    <location>
        <begin position="3015"/>
        <end position="3025"/>
    </location>
</feature>
<feature type="compositionally biased region" description="Basic and acidic residues" evidence="1">
    <location>
        <begin position="2148"/>
        <end position="2167"/>
    </location>
</feature>
<feature type="compositionally biased region" description="Basic and acidic residues" evidence="1">
    <location>
        <begin position="2089"/>
        <end position="2103"/>
    </location>
</feature>
<feature type="compositionally biased region" description="Gly residues" evidence="1">
    <location>
        <begin position="4345"/>
        <end position="4358"/>
    </location>
</feature>
<dbReference type="GO" id="GO:0005875">
    <property type="term" value="C:microtubule associated complex"/>
    <property type="evidence" value="ECO:0007669"/>
    <property type="project" value="TreeGrafter"/>
</dbReference>
<reference evidence="4 5" key="1">
    <citation type="submission" date="2015-12" db="EMBL/GenBank/DDBJ databases">
        <title>The genome of Folsomia candida.</title>
        <authorList>
            <person name="Faddeeva A."/>
            <person name="Derks M.F."/>
            <person name="Anvar Y."/>
            <person name="Smit S."/>
            <person name="Van Straalen N."/>
            <person name="Roelofs D."/>
        </authorList>
    </citation>
    <scope>NUCLEOTIDE SEQUENCE [LARGE SCALE GENOMIC DNA]</scope>
    <source>
        <strain evidence="4 5">VU population</strain>
        <tissue evidence="4">Whole body</tissue>
    </source>
</reference>
<organism evidence="4 5">
    <name type="scientific">Folsomia candida</name>
    <name type="common">Springtail</name>
    <dbReference type="NCBI Taxonomy" id="158441"/>
    <lineage>
        <taxon>Eukaryota</taxon>
        <taxon>Metazoa</taxon>
        <taxon>Ecdysozoa</taxon>
        <taxon>Arthropoda</taxon>
        <taxon>Hexapoda</taxon>
        <taxon>Collembola</taxon>
        <taxon>Entomobryomorpha</taxon>
        <taxon>Isotomoidea</taxon>
        <taxon>Isotomidae</taxon>
        <taxon>Proisotominae</taxon>
        <taxon>Folsomia</taxon>
    </lineage>
</organism>
<feature type="region of interest" description="Disordered" evidence="1">
    <location>
        <begin position="3569"/>
        <end position="3761"/>
    </location>
</feature>
<feature type="compositionally biased region" description="Basic and acidic residues" evidence="1">
    <location>
        <begin position="1441"/>
        <end position="1458"/>
    </location>
</feature>
<feature type="compositionally biased region" description="Low complexity" evidence="1">
    <location>
        <begin position="863"/>
        <end position="879"/>
    </location>
</feature>
<feature type="compositionally biased region" description="Basic and acidic residues" evidence="1">
    <location>
        <begin position="565"/>
        <end position="578"/>
    </location>
</feature>
<feature type="compositionally biased region" description="Basic and acidic residues" evidence="1">
    <location>
        <begin position="1632"/>
        <end position="1641"/>
    </location>
</feature>
<feature type="compositionally biased region" description="Low complexity" evidence="1">
    <location>
        <begin position="4359"/>
        <end position="4383"/>
    </location>
</feature>
<feature type="compositionally biased region" description="Polar residues" evidence="1">
    <location>
        <begin position="3799"/>
        <end position="3818"/>
    </location>
</feature>
<dbReference type="STRING" id="158441.A0A226F3Q5"/>
<feature type="compositionally biased region" description="Basic and acidic residues" evidence="1">
    <location>
        <begin position="1703"/>
        <end position="1721"/>
    </location>
</feature>
<feature type="region of interest" description="Disordered" evidence="1">
    <location>
        <begin position="3158"/>
        <end position="3212"/>
    </location>
</feature>
<feature type="compositionally biased region" description="Polar residues" evidence="1">
    <location>
        <begin position="3883"/>
        <end position="3900"/>
    </location>
</feature>
<dbReference type="Pfam" id="PF25281">
    <property type="entry name" value="MBL_MAP1B"/>
    <property type="match status" value="1"/>
</dbReference>
<dbReference type="GO" id="GO:0043025">
    <property type="term" value="C:neuronal cell body"/>
    <property type="evidence" value="ECO:0007669"/>
    <property type="project" value="TreeGrafter"/>
</dbReference>
<feature type="compositionally biased region" description="Basic and acidic residues" evidence="1">
    <location>
        <begin position="3569"/>
        <end position="3585"/>
    </location>
</feature>
<feature type="compositionally biased region" description="Basic and acidic residues" evidence="1">
    <location>
        <begin position="2915"/>
        <end position="2926"/>
    </location>
</feature>
<dbReference type="GO" id="GO:0005829">
    <property type="term" value="C:cytosol"/>
    <property type="evidence" value="ECO:0007669"/>
    <property type="project" value="TreeGrafter"/>
</dbReference>
<feature type="region of interest" description="Disordered" evidence="1">
    <location>
        <begin position="3956"/>
        <end position="3988"/>
    </location>
</feature>
<feature type="region of interest" description="Disordered" evidence="1">
    <location>
        <begin position="2741"/>
        <end position="3037"/>
    </location>
</feature>
<feature type="compositionally biased region" description="Polar residues" evidence="1">
    <location>
        <begin position="3163"/>
        <end position="3186"/>
    </location>
</feature>
<feature type="compositionally biased region" description="Low complexity" evidence="1">
    <location>
        <begin position="4277"/>
        <end position="4292"/>
    </location>
</feature>
<feature type="compositionally biased region" description="Polar residues" evidence="1">
    <location>
        <begin position="3859"/>
        <end position="3868"/>
    </location>
</feature>
<feature type="compositionally biased region" description="Low complexity" evidence="1">
    <location>
        <begin position="2637"/>
        <end position="2654"/>
    </location>
</feature>
<feature type="region of interest" description="Disordered" evidence="1">
    <location>
        <begin position="2268"/>
        <end position="2438"/>
    </location>
</feature>
<feature type="region of interest" description="Disordered" evidence="1">
    <location>
        <begin position="4345"/>
        <end position="4391"/>
    </location>
</feature>
<dbReference type="GO" id="GO:0008017">
    <property type="term" value="F:microtubule binding"/>
    <property type="evidence" value="ECO:0007669"/>
    <property type="project" value="InterPro"/>
</dbReference>
<dbReference type="PANTHER" id="PTHR13843">
    <property type="entry name" value="MICROTUBULE-ASSOCIATED PROTEIN"/>
    <property type="match status" value="1"/>
</dbReference>
<feature type="domain" description="Microtubule-associated protein 1A/B/S-like MBL-like" evidence="3">
    <location>
        <begin position="184"/>
        <end position="461"/>
    </location>
</feature>
<feature type="compositionally biased region" description="Basic and acidic residues" evidence="1">
    <location>
        <begin position="932"/>
        <end position="946"/>
    </location>
</feature>
<feature type="region of interest" description="Disordered" evidence="1">
    <location>
        <begin position="4206"/>
        <end position="4321"/>
    </location>
</feature>
<feature type="compositionally biased region" description="Low complexity" evidence="1">
    <location>
        <begin position="3915"/>
        <end position="3924"/>
    </location>
</feature>
<evidence type="ECO:0000256" key="1">
    <source>
        <dbReference type="SAM" id="MobiDB-lite"/>
    </source>
</evidence>
<feature type="compositionally biased region" description="Low complexity" evidence="1">
    <location>
        <begin position="3626"/>
        <end position="3636"/>
    </location>
</feature>
<dbReference type="InterPro" id="IPR056617">
    <property type="entry name" value="MAP1B/S_N"/>
</dbReference>
<feature type="compositionally biased region" description="Basic and acidic residues" evidence="1">
    <location>
        <begin position="3901"/>
        <end position="3913"/>
    </location>
</feature>
<feature type="domain" description="Microtubule-associated protein 1B/S N-terminal" evidence="2">
    <location>
        <begin position="7"/>
        <end position="177"/>
    </location>
</feature>
<feature type="compositionally biased region" description="Polar residues" evidence="1">
    <location>
        <begin position="4052"/>
        <end position="4061"/>
    </location>
</feature>
<dbReference type="PANTHER" id="PTHR13843:SF12">
    <property type="entry name" value="ATPASE F1_V1_A1 COMPLEX ALPHA_BETA SUBUNIT NUCLEOTIDE-BINDING DOMAIN-CONTAINING PROTEIN"/>
    <property type="match status" value="1"/>
</dbReference>
<feature type="compositionally biased region" description="Polar residues" evidence="1">
    <location>
        <begin position="1303"/>
        <end position="1312"/>
    </location>
</feature>
<feature type="region of interest" description="Disordered" evidence="1">
    <location>
        <begin position="4023"/>
        <end position="4114"/>
    </location>
</feature>
<feature type="region of interest" description="Disordered" evidence="1">
    <location>
        <begin position="3780"/>
        <end position="3824"/>
    </location>
</feature>
<dbReference type="OMA" id="RCAPLQC"/>
<dbReference type="InterPro" id="IPR026074">
    <property type="entry name" value="MAP1"/>
</dbReference>
<feature type="region of interest" description="Disordered" evidence="1">
    <location>
        <begin position="3883"/>
        <end position="3924"/>
    </location>
</feature>
<feature type="region of interest" description="Disordered" evidence="1">
    <location>
        <begin position="2467"/>
        <end position="2679"/>
    </location>
</feature>
<feature type="compositionally biased region" description="Low complexity" evidence="1">
    <location>
        <begin position="579"/>
        <end position="588"/>
    </location>
</feature>
<dbReference type="GO" id="GO:0003779">
    <property type="term" value="F:actin binding"/>
    <property type="evidence" value="ECO:0007669"/>
    <property type="project" value="TreeGrafter"/>
</dbReference>
<feature type="compositionally biased region" description="Polar residues" evidence="1">
    <location>
        <begin position="4206"/>
        <end position="4224"/>
    </location>
</feature>
<comment type="caution">
    <text evidence="4">The sequence shown here is derived from an EMBL/GenBank/DDBJ whole genome shotgun (WGS) entry which is preliminary data.</text>
</comment>
<feature type="region of interest" description="Disordered" evidence="1">
    <location>
        <begin position="3053"/>
        <end position="3134"/>
    </location>
</feature>
<feature type="compositionally biased region" description="Basic and acidic residues" evidence="1">
    <location>
        <begin position="2014"/>
        <end position="2040"/>
    </location>
</feature>
<accession>A0A226F3Q5</accession>
<feature type="compositionally biased region" description="Basic and acidic residues" evidence="1">
    <location>
        <begin position="2366"/>
        <end position="2407"/>
    </location>
</feature>
<feature type="compositionally biased region" description="Basic and acidic residues" evidence="1">
    <location>
        <begin position="2573"/>
        <end position="2614"/>
    </location>
</feature>
<feature type="compositionally biased region" description="Basic and acidic residues" evidence="1">
    <location>
        <begin position="1420"/>
        <end position="1430"/>
    </location>
</feature>
<proteinExistence type="predicted"/>
<keyword evidence="5" id="KW-1185">Reference proteome</keyword>
<feature type="region of interest" description="Disordered" evidence="1">
    <location>
        <begin position="466"/>
        <end position="787"/>
    </location>
</feature>
<feature type="compositionally biased region" description="Low complexity" evidence="1">
    <location>
        <begin position="4241"/>
        <end position="4252"/>
    </location>
</feature>
<feature type="compositionally biased region" description="Polar residues" evidence="1">
    <location>
        <begin position="1557"/>
        <end position="1569"/>
    </location>
</feature>
<feature type="compositionally biased region" description="Polar residues" evidence="1">
    <location>
        <begin position="2323"/>
        <end position="2333"/>
    </location>
</feature>
<dbReference type="GO" id="GO:0030425">
    <property type="term" value="C:dendrite"/>
    <property type="evidence" value="ECO:0007669"/>
    <property type="project" value="TreeGrafter"/>
</dbReference>
<feature type="non-terminal residue" evidence="4">
    <location>
        <position position="1"/>
    </location>
</feature>
<feature type="compositionally biased region" description="Acidic residues" evidence="1">
    <location>
        <begin position="2991"/>
        <end position="3003"/>
    </location>
</feature>
<dbReference type="Proteomes" id="UP000198287">
    <property type="component" value="Unassembled WGS sequence"/>
</dbReference>
<feature type="compositionally biased region" description="Basic and acidic residues" evidence="1">
    <location>
        <begin position="1468"/>
        <end position="1496"/>
    </location>
</feature>
<feature type="compositionally biased region" description="Acidic residues" evidence="1">
    <location>
        <begin position="3586"/>
        <end position="3595"/>
    </location>
</feature>
<feature type="compositionally biased region" description="Basic and acidic residues" evidence="1">
    <location>
        <begin position="3187"/>
        <end position="3208"/>
    </location>
</feature>
<feature type="compositionally biased region" description="Polar residues" evidence="1">
    <location>
        <begin position="1051"/>
        <end position="1073"/>
    </location>
</feature>
<evidence type="ECO:0000259" key="3">
    <source>
        <dbReference type="Pfam" id="PF25281"/>
    </source>
</evidence>
<feature type="compositionally biased region" description="Low complexity" evidence="1">
    <location>
        <begin position="4307"/>
        <end position="4321"/>
    </location>
</feature>
<feature type="compositionally biased region" description="Low complexity" evidence="1">
    <location>
        <begin position="669"/>
        <end position="688"/>
    </location>
</feature>
<feature type="compositionally biased region" description="Basic and acidic residues" evidence="1">
    <location>
        <begin position="4037"/>
        <end position="4050"/>
    </location>
</feature>
<evidence type="ECO:0000313" key="5">
    <source>
        <dbReference type="Proteomes" id="UP000198287"/>
    </source>
</evidence>
<feature type="compositionally biased region" description="Low complexity" evidence="1">
    <location>
        <begin position="499"/>
        <end position="516"/>
    </location>
</feature>
<feature type="compositionally biased region" description="Basic and acidic residues" evidence="1">
    <location>
        <begin position="2200"/>
        <end position="2213"/>
    </location>
</feature>
<feature type="compositionally biased region" description="Basic and acidic residues" evidence="1">
    <location>
        <begin position="3519"/>
        <end position="3528"/>
    </location>
</feature>
<feature type="compositionally biased region" description="Basic and acidic residues" evidence="1">
    <location>
        <begin position="468"/>
        <end position="483"/>
    </location>
</feature>
<feature type="compositionally biased region" description="Basic residues" evidence="1">
    <location>
        <begin position="602"/>
        <end position="612"/>
    </location>
</feature>
<feature type="compositionally biased region" description="Acidic residues" evidence="1">
    <location>
        <begin position="2824"/>
        <end position="2835"/>
    </location>
</feature>
<feature type="compositionally biased region" description="Low complexity" evidence="1">
    <location>
        <begin position="1251"/>
        <end position="1265"/>
    </location>
</feature>
<dbReference type="GO" id="GO:0005874">
    <property type="term" value="C:microtubule"/>
    <property type="evidence" value="ECO:0007669"/>
    <property type="project" value="InterPro"/>
</dbReference>
<feature type="compositionally biased region" description="Basic and acidic residues" evidence="1">
    <location>
        <begin position="1012"/>
        <end position="1038"/>
    </location>
</feature>
<feature type="compositionally biased region" description="Basic and acidic residues" evidence="1">
    <location>
        <begin position="2292"/>
        <end position="2314"/>
    </location>
</feature>
<feature type="compositionally biased region" description="Basic and acidic residues" evidence="1">
    <location>
        <begin position="1345"/>
        <end position="1355"/>
    </location>
</feature>
<name>A0A226F3Q5_FOLCA</name>
<feature type="compositionally biased region" description="Basic and acidic residues" evidence="1">
    <location>
        <begin position="3744"/>
        <end position="3759"/>
    </location>
</feature>
<feature type="compositionally biased region" description="Basic and acidic residues" evidence="1">
    <location>
        <begin position="1277"/>
        <end position="1299"/>
    </location>
</feature>
<protein>
    <submittedName>
        <fullName evidence="4">Microtubule-associated protein futsch</fullName>
    </submittedName>
</protein>
<feature type="region of interest" description="Disordered" evidence="1">
    <location>
        <begin position="3390"/>
        <end position="3459"/>
    </location>
</feature>
<dbReference type="GO" id="GO:0007409">
    <property type="term" value="P:axonogenesis"/>
    <property type="evidence" value="ECO:0007669"/>
    <property type="project" value="TreeGrafter"/>
</dbReference>
<feature type="compositionally biased region" description="Basic and acidic residues" evidence="1">
    <location>
        <begin position="3846"/>
        <end position="3855"/>
    </location>
</feature>
<feature type="compositionally biased region" description="Polar residues" evidence="1">
    <location>
        <begin position="2179"/>
        <end position="2199"/>
    </location>
</feature>
<feature type="compositionally biased region" description="Polar residues" evidence="1">
    <location>
        <begin position="3118"/>
        <end position="3132"/>
    </location>
</feature>
<feature type="compositionally biased region" description="Basic and acidic residues" evidence="1">
    <location>
        <begin position="2503"/>
        <end position="2513"/>
    </location>
</feature>
<feature type="compositionally biased region" description="Basic and acidic residues" evidence="1">
    <location>
        <begin position="2119"/>
        <end position="2137"/>
    </location>
</feature>
<feature type="compositionally biased region" description="Basic and acidic residues" evidence="1">
    <location>
        <begin position="4097"/>
        <end position="4112"/>
    </location>
</feature>
<feature type="compositionally biased region" description="Acidic residues" evidence="1">
    <location>
        <begin position="1000"/>
        <end position="1009"/>
    </location>
</feature>
<feature type="compositionally biased region" description="Basic residues" evidence="1">
    <location>
        <begin position="3637"/>
        <end position="3652"/>
    </location>
</feature>
<feature type="compositionally biased region" description="Acidic residues" evidence="1">
    <location>
        <begin position="947"/>
        <end position="958"/>
    </location>
</feature>
<feature type="compositionally biased region" description="Basic and acidic residues" evidence="1">
    <location>
        <begin position="2893"/>
        <end position="2908"/>
    </location>
</feature>
<feature type="compositionally biased region" description="Basic and acidic residues" evidence="1">
    <location>
        <begin position="537"/>
        <end position="553"/>
    </location>
</feature>
<feature type="compositionally biased region" description="Basic and acidic residues" evidence="1">
    <location>
        <begin position="3070"/>
        <end position="3082"/>
    </location>
</feature>
<feature type="compositionally biased region" description="Basic and acidic residues" evidence="1">
    <location>
        <begin position="1363"/>
        <end position="1386"/>
    </location>
</feature>
<dbReference type="GO" id="GO:0045202">
    <property type="term" value="C:synapse"/>
    <property type="evidence" value="ECO:0007669"/>
    <property type="project" value="TreeGrafter"/>
</dbReference>
<feature type="compositionally biased region" description="Polar residues" evidence="1">
    <location>
        <begin position="2076"/>
        <end position="2086"/>
    </location>
</feature>